<feature type="transmembrane region" description="Helical" evidence="7">
    <location>
        <begin position="285"/>
        <end position="304"/>
    </location>
</feature>
<dbReference type="AlphaFoldDB" id="M1VK72"/>
<name>M1VK72_CYAM1</name>
<dbReference type="Gramene" id="CMP198CT">
    <property type="protein sequence ID" value="CMP198CT"/>
    <property type="gene ID" value="CMP198C"/>
</dbReference>
<dbReference type="GO" id="GO:0005254">
    <property type="term" value="F:chloride channel activity"/>
    <property type="evidence" value="ECO:0007669"/>
    <property type="project" value="InterPro"/>
</dbReference>
<dbReference type="GeneID" id="16996153"/>
<dbReference type="HOGENOM" id="CLU_594990_0_0_1"/>
<keyword evidence="10" id="KW-1185">Reference proteome</keyword>
<dbReference type="KEGG" id="cme:CYME_CMP198C"/>
<dbReference type="Pfam" id="PF01062">
    <property type="entry name" value="Bestrophin"/>
    <property type="match status" value="1"/>
</dbReference>
<sequence length="458" mass="53003">MTIYYKDPIATFGKDYVFPLSWTRVFFHWYGSLVQRLLFELLSWIGAAVLVIALKLYVAEWPIPFLNTLAALVSVLSPILTFMLGFYTSTIYSRWWSVRVVMCGTGQIAAYNIALEMTSFVYDDNDPIGAARLKQLIVRWICIPFAMVLRDVFLGGDHAYRTTEAMERIGLITPEERYRLENDVDRAQWTMPVMWAGHLLSRLRDQNHRYGITEFVHLQLVQQLALVRGYFGYLYVPMWVPVPLMYRQLVNATVRIYVICVILLAGNLNLLSATSSSIDIGNYRWLDIIYVLSVFLIYIGWLHVADELANVFRIAPDSLDFDDYLSSQRVDFATMVDDHCIKLPTIESIAEEPLPGEEGFNCFPIMRDHRYEAVPGWQKFQHLRRRPRDVGTSGSRTYDAFEQLRAAELRRQAHKVMASLRGFVHDLRGDSDETDDRRDGFADGTRRKKKPPVRYLGY</sequence>
<feature type="compositionally biased region" description="Basic and acidic residues" evidence="6">
    <location>
        <begin position="428"/>
        <end position="445"/>
    </location>
</feature>
<dbReference type="OMA" id="FIDNIAC"/>
<dbReference type="RefSeq" id="XP_005537859.1">
    <property type="nucleotide sequence ID" value="XM_005537802.1"/>
</dbReference>
<evidence type="ECO:0000313" key="9">
    <source>
        <dbReference type="EMBL" id="BAM81824.1"/>
    </source>
</evidence>
<dbReference type="GeneID" id="16996145"/>
<dbReference type="OrthoDB" id="201595at2759"/>
<evidence type="ECO:0000313" key="8">
    <source>
        <dbReference type="EMBL" id="BAM81823.1"/>
    </source>
</evidence>
<feature type="transmembrane region" description="Helical" evidence="7">
    <location>
        <begin position="256"/>
        <end position="273"/>
    </location>
</feature>
<accession>M1VK72</accession>
<dbReference type="EMBL" id="AP006498">
    <property type="protein sequence ID" value="BAM81823.1"/>
    <property type="molecule type" value="Genomic_DNA"/>
</dbReference>
<comment type="subcellular location">
    <subcellularLocation>
        <location evidence="1">Membrane</location>
    </subcellularLocation>
</comment>
<keyword evidence="2 7" id="KW-0812">Transmembrane</keyword>
<evidence type="ECO:0000256" key="3">
    <source>
        <dbReference type="ARBA" id="ARBA00022989"/>
    </source>
</evidence>
<dbReference type="InterPro" id="IPR021134">
    <property type="entry name" value="Bestrophin-like"/>
</dbReference>
<reference evidence="8 10" key="1">
    <citation type="journal article" date="2004" name="Nature">
        <title>Genome sequence of the ultrasmall unicellular red alga Cyanidioschyzon merolae 10D.</title>
        <authorList>
            <person name="Matsuzaki M."/>
            <person name="Misumi O."/>
            <person name="Shin-i T."/>
            <person name="Maruyama S."/>
            <person name="Takahara M."/>
            <person name="Miyagishima S."/>
            <person name="Mori T."/>
            <person name="Nishida K."/>
            <person name="Yagisawa F."/>
            <person name="Nishida K."/>
            <person name="Yoshida Y."/>
            <person name="Nishimura Y."/>
            <person name="Nakao S."/>
            <person name="Kobayashi T."/>
            <person name="Momoyama Y."/>
            <person name="Higashiyama T."/>
            <person name="Minoda A."/>
            <person name="Sano M."/>
            <person name="Nomoto H."/>
            <person name="Oishi K."/>
            <person name="Hayashi H."/>
            <person name="Ohta F."/>
            <person name="Nishizaka S."/>
            <person name="Haga S."/>
            <person name="Miura S."/>
            <person name="Morishita T."/>
            <person name="Kabeya Y."/>
            <person name="Terasawa K."/>
            <person name="Suzuki Y."/>
            <person name="Ishii Y."/>
            <person name="Asakawa S."/>
            <person name="Takano H."/>
            <person name="Ohta N."/>
            <person name="Kuroiwa H."/>
            <person name="Tanaka K."/>
            <person name="Shimizu N."/>
            <person name="Sugano S."/>
            <person name="Sato N."/>
            <person name="Nozaki H."/>
            <person name="Ogasawara N."/>
            <person name="Kohara Y."/>
            <person name="Kuroiwa T."/>
        </authorList>
    </citation>
    <scope>NUCLEOTIDE SEQUENCE [LARGE SCALE GENOMIC DNA]</scope>
    <source>
        <strain evidence="8 10">10D</strain>
    </source>
</reference>
<protein>
    <submittedName>
        <fullName evidence="8">Similar to bestrophin</fullName>
    </submittedName>
</protein>
<dbReference type="RefSeq" id="XP_005537860.1">
    <property type="nucleotide sequence ID" value="XM_005537803.1"/>
</dbReference>
<evidence type="ECO:0000256" key="1">
    <source>
        <dbReference type="ARBA" id="ARBA00004370"/>
    </source>
</evidence>
<evidence type="ECO:0000256" key="6">
    <source>
        <dbReference type="SAM" id="MobiDB-lite"/>
    </source>
</evidence>
<evidence type="ECO:0000256" key="2">
    <source>
        <dbReference type="ARBA" id="ARBA00022692"/>
    </source>
</evidence>
<evidence type="ECO:0000313" key="10">
    <source>
        <dbReference type="Proteomes" id="UP000007014"/>
    </source>
</evidence>
<dbReference type="KEGG" id="cme:CYME_CMP195C"/>
<dbReference type="Proteomes" id="UP000007014">
    <property type="component" value="Chromosome 16"/>
</dbReference>
<dbReference type="EMBL" id="AP006498">
    <property type="protein sequence ID" value="BAM81824.1"/>
    <property type="molecule type" value="Genomic_DNA"/>
</dbReference>
<feature type="region of interest" description="Disordered" evidence="6">
    <location>
        <begin position="428"/>
        <end position="458"/>
    </location>
</feature>
<dbReference type="PANTHER" id="PTHR10736:SF0">
    <property type="entry name" value="BESTROPHIN HOMOLOG"/>
    <property type="match status" value="1"/>
</dbReference>
<evidence type="ECO:0000256" key="4">
    <source>
        <dbReference type="ARBA" id="ARBA00023136"/>
    </source>
</evidence>
<comment type="similarity">
    <text evidence="5">Belongs to the anion channel-forming bestrophin (TC 1.A.46) family. Calcium-sensitive chloride channel subfamily.</text>
</comment>
<evidence type="ECO:0000256" key="5">
    <source>
        <dbReference type="ARBA" id="ARBA00034769"/>
    </source>
</evidence>
<dbReference type="InterPro" id="IPR000615">
    <property type="entry name" value="Bestrophin"/>
</dbReference>
<dbReference type="GO" id="GO:0016020">
    <property type="term" value="C:membrane"/>
    <property type="evidence" value="ECO:0007669"/>
    <property type="project" value="UniProtKB-SubCell"/>
</dbReference>
<feature type="transmembrane region" description="Helical" evidence="7">
    <location>
        <begin position="37"/>
        <end position="59"/>
    </location>
</feature>
<proteinExistence type="inferred from homology"/>
<feature type="transmembrane region" description="Helical" evidence="7">
    <location>
        <begin position="65"/>
        <end position="87"/>
    </location>
</feature>
<reference evidence="8 10" key="2">
    <citation type="journal article" date="2007" name="BMC Biol.">
        <title>A 100%-complete sequence reveals unusually simple genomic features in the hot-spring red alga Cyanidioschyzon merolae.</title>
        <authorList>
            <person name="Nozaki H."/>
            <person name="Takano H."/>
            <person name="Misumi O."/>
            <person name="Terasawa K."/>
            <person name="Matsuzaki M."/>
            <person name="Maruyama S."/>
            <person name="Nishida K."/>
            <person name="Yagisawa F."/>
            <person name="Yoshida Y."/>
            <person name="Fujiwara T."/>
            <person name="Takio S."/>
            <person name="Tamura K."/>
            <person name="Chung S.J."/>
            <person name="Nakamura S."/>
            <person name="Kuroiwa H."/>
            <person name="Tanaka K."/>
            <person name="Sato N."/>
            <person name="Kuroiwa T."/>
        </authorList>
    </citation>
    <scope>NUCLEOTIDE SEQUENCE [LARGE SCALE GENOMIC DNA]</scope>
    <source>
        <strain evidence="8 10">10D</strain>
    </source>
</reference>
<dbReference type="PANTHER" id="PTHR10736">
    <property type="entry name" value="BESTROPHIN"/>
    <property type="match status" value="1"/>
</dbReference>
<gene>
    <name evidence="8" type="ORF">CYME_CMP195C</name>
    <name evidence="9" type="ORF">CYME_CMP198C</name>
</gene>
<organism evidence="8 10">
    <name type="scientific">Cyanidioschyzon merolae (strain NIES-3377 / 10D)</name>
    <name type="common">Unicellular red alga</name>
    <dbReference type="NCBI Taxonomy" id="280699"/>
    <lineage>
        <taxon>Eukaryota</taxon>
        <taxon>Rhodophyta</taxon>
        <taxon>Bangiophyceae</taxon>
        <taxon>Cyanidiales</taxon>
        <taxon>Cyanidiaceae</taxon>
        <taxon>Cyanidioschyzon</taxon>
    </lineage>
</organism>
<keyword evidence="3 7" id="KW-1133">Transmembrane helix</keyword>
<dbReference type="eggNOG" id="KOG3547">
    <property type="taxonomic scope" value="Eukaryota"/>
</dbReference>
<keyword evidence="4 7" id="KW-0472">Membrane</keyword>
<evidence type="ECO:0000256" key="7">
    <source>
        <dbReference type="SAM" id="Phobius"/>
    </source>
</evidence>